<evidence type="ECO:0000313" key="8">
    <source>
        <dbReference type="EMBL" id="KKN16338.1"/>
    </source>
</evidence>
<dbReference type="GO" id="GO:0016491">
    <property type="term" value="F:oxidoreductase activity"/>
    <property type="evidence" value="ECO:0007669"/>
    <property type="project" value="InterPro"/>
</dbReference>
<gene>
    <name evidence="8" type="ORF">LCGC14_0976870</name>
</gene>
<feature type="domain" description="4Fe-4S Mo/W bis-MGD-type" evidence="7">
    <location>
        <begin position="13"/>
        <end position="69"/>
    </location>
</feature>
<sequence length="761" mass="85112">MSDNQIVDKDTDVEIINTGCCHDCGGRCPLKVHVKNGKIIRIETDNGEEPQLRACARGRAYRQKLYSPDRLKYPMRRIGERGEGKFERISWDEALNAVANKLKEIKDKYGNSSILFVPGAGNQGMLHGVTPVGVMLNNFGGYTRMWGIPSYEGALFASMATYGTMMTGSAREDLLNSKLIIMWGWNPANTVWDPGTPLMLAKAREKGIKIIVIDPIFTDSAAILAEKWIPIRPGTDTAMLNAMAYVIITENLHEKAFIEKYTVGFEKYNAYLMGEDDDIPKTPEWAEEITTIAAETIKELAREYAKNKPAALLAGWGPARTARGEQYSRAANVLCAITGNIGINGGYASGFMRAYYSRETVTSERKKKTGPISTTEKKKITPRGNPVDHGAPHRKDSLYKLRGGTNPVSTRIHFNEYYDAILQGRKGGFPADLKLAYIVAENRLNQYSNVNKGVKALKSLEFIVVHEQFMTPTAKFADILLPVNTFMERNDIAVPWLGSPYYIYLNKAIESMYESKSDLDICKELAKKLNIQPGLLSLTEDQILRIFTSPRKDIKSYDKMKKDGYIKVKVDEPFVAFKEQIADIENNPFPTLSGKIEIYCDHIAELNVPNMPAIPKYLSHEEHYDAPLAKRYPLQLLTPHNKRRTHSSLNMIPWLREIEPQTVWINPVDAETRRIKDGDLVDAFNERGRIRIPANVTNRVMPGVVVVTQGAWYNPDKEGVDLGGCGNVLTKDSHSPGGAFPMNSALVQVELSPPTKSEGPK</sequence>
<dbReference type="InterPro" id="IPR006656">
    <property type="entry name" value="Mopterin_OxRdtase"/>
</dbReference>
<dbReference type="AlphaFoldDB" id="A0A0F9RGH7"/>
<dbReference type="PANTHER" id="PTHR43742:SF3">
    <property type="entry name" value="DIMETHYL SULFOXIDE REDUCTASE DMSA"/>
    <property type="match status" value="1"/>
</dbReference>
<organism evidence="8">
    <name type="scientific">marine sediment metagenome</name>
    <dbReference type="NCBI Taxonomy" id="412755"/>
    <lineage>
        <taxon>unclassified sequences</taxon>
        <taxon>metagenomes</taxon>
        <taxon>ecological metagenomes</taxon>
    </lineage>
</organism>
<dbReference type="SUPFAM" id="SSF53706">
    <property type="entry name" value="Formate dehydrogenase/DMSO reductase, domains 1-3"/>
    <property type="match status" value="1"/>
</dbReference>
<dbReference type="PROSITE" id="PS51669">
    <property type="entry name" value="4FE4S_MOW_BIS_MGD"/>
    <property type="match status" value="1"/>
</dbReference>
<feature type="region of interest" description="Disordered" evidence="6">
    <location>
        <begin position="363"/>
        <end position="402"/>
    </location>
</feature>
<dbReference type="GO" id="GO:0009061">
    <property type="term" value="P:anaerobic respiration"/>
    <property type="evidence" value="ECO:0007669"/>
    <property type="project" value="TreeGrafter"/>
</dbReference>
<accession>A0A0F9RGH7</accession>
<keyword evidence="3" id="KW-0479">Metal-binding</keyword>
<dbReference type="GO" id="GO:0030151">
    <property type="term" value="F:molybdenum ion binding"/>
    <property type="evidence" value="ECO:0007669"/>
    <property type="project" value="TreeGrafter"/>
</dbReference>
<dbReference type="SMART" id="SM00926">
    <property type="entry name" value="Molybdop_Fe4S4"/>
    <property type="match status" value="1"/>
</dbReference>
<dbReference type="InterPro" id="IPR006963">
    <property type="entry name" value="Mopterin_OxRdtase_4Fe-4S_dom"/>
</dbReference>
<comment type="similarity">
    <text evidence="1">Belongs to the prokaryotic molybdopterin-containing oxidoreductase family.</text>
</comment>
<dbReference type="InterPro" id="IPR050612">
    <property type="entry name" value="Prok_Mopterin_Oxidored"/>
</dbReference>
<dbReference type="PROSITE" id="PS00551">
    <property type="entry name" value="MOLYBDOPTERIN_PROK_1"/>
    <property type="match status" value="1"/>
</dbReference>
<comment type="caution">
    <text evidence="8">The sequence shown here is derived from an EMBL/GenBank/DDBJ whole genome shotgun (WGS) entry which is preliminary data.</text>
</comment>
<feature type="compositionally biased region" description="Basic and acidic residues" evidence="6">
    <location>
        <begin position="390"/>
        <end position="399"/>
    </location>
</feature>
<dbReference type="SUPFAM" id="SSF50692">
    <property type="entry name" value="ADC-like"/>
    <property type="match status" value="1"/>
</dbReference>
<evidence type="ECO:0000256" key="4">
    <source>
        <dbReference type="ARBA" id="ARBA00023004"/>
    </source>
</evidence>
<dbReference type="Gene3D" id="3.40.50.740">
    <property type="match status" value="1"/>
</dbReference>
<dbReference type="GO" id="GO:0009055">
    <property type="term" value="F:electron transfer activity"/>
    <property type="evidence" value="ECO:0007669"/>
    <property type="project" value="TreeGrafter"/>
</dbReference>
<evidence type="ECO:0000256" key="1">
    <source>
        <dbReference type="ARBA" id="ARBA00010312"/>
    </source>
</evidence>
<keyword evidence="2" id="KW-0004">4Fe-4S</keyword>
<dbReference type="GO" id="GO:0043546">
    <property type="term" value="F:molybdopterin cofactor binding"/>
    <property type="evidence" value="ECO:0007669"/>
    <property type="project" value="InterPro"/>
</dbReference>
<name>A0A0F9RGH7_9ZZZZ</name>
<keyword evidence="4" id="KW-0408">Iron</keyword>
<evidence type="ECO:0000256" key="3">
    <source>
        <dbReference type="ARBA" id="ARBA00022723"/>
    </source>
</evidence>
<dbReference type="Gene3D" id="2.20.25.90">
    <property type="entry name" value="ADC-like domains"/>
    <property type="match status" value="1"/>
</dbReference>
<evidence type="ECO:0000256" key="2">
    <source>
        <dbReference type="ARBA" id="ARBA00022485"/>
    </source>
</evidence>
<dbReference type="GO" id="GO:0030288">
    <property type="term" value="C:outer membrane-bounded periplasmic space"/>
    <property type="evidence" value="ECO:0007669"/>
    <property type="project" value="TreeGrafter"/>
</dbReference>
<dbReference type="Gene3D" id="3.40.228.10">
    <property type="entry name" value="Dimethylsulfoxide Reductase, domain 2"/>
    <property type="match status" value="1"/>
</dbReference>
<keyword evidence="5" id="KW-0411">Iron-sulfur</keyword>
<dbReference type="InterPro" id="IPR027467">
    <property type="entry name" value="MopterinOxRdtase_cofactor_BS"/>
</dbReference>
<protein>
    <recommendedName>
        <fullName evidence="7">4Fe-4S Mo/W bis-MGD-type domain-containing protein</fullName>
    </recommendedName>
</protein>
<evidence type="ECO:0000256" key="5">
    <source>
        <dbReference type="ARBA" id="ARBA00023014"/>
    </source>
</evidence>
<evidence type="ECO:0000256" key="6">
    <source>
        <dbReference type="SAM" id="MobiDB-lite"/>
    </source>
</evidence>
<dbReference type="Gene3D" id="2.40.40.20">
    <property type="match status" value="1"/>
</dbReference>
<evidence type="ECO:0000259" key="7">
    <source>
        <dbReference type="PROSITE" id="PS51669"/>
    </source>
</evidence>
<dbReference type="GO" id="GO:0051539">
    <property type="term" value="F:4 iron, 4 sulfur cluster binding"/>
    <property type="evidence" value="ECO:0007669"/>
    <property type="project" value="UniProtKB-KW"/>
</dbReference>
<dbReference type="InterPro" id="IPR009010">
    <property type="entry name" value="Asp_de-COase-like_dom_sf"/>
</dbReference>
<dbReference type="Pfam" id="PF04879">
    <property type="entry name" value="Molybdop_Fe4S4"/>
    <property type="match status" value="1"/>
</dbReference>
<dbReference type="Pfam" id="PF00384">
    <property type="entry name" value="Molybdopterin"/>
    <property type="match status" value="1"/>
</dbReference>
<reference evidence="8" key="1">
    <citation type="journal article" date="2015" name="Nature">
        <title>Complex archaea that bridge the gap between prokaryotes and eukaryotes.</title>
        <authorList>
            <person name="Spang A."/>
            <person name="Saw J.H."/>
            <person name="Jorgensen S.L."/>
            <person name="Zaremba-Niedzwiedzka K."/>
            <person name="Martijn J."/>
            <person name="Lind A.E."/>
            <person name="van Eijk R."/>
            <person name="Schleper C."/>
            <person name="Guy L."/>
            <person name="Ettema T.J."/>
        </authorList>
    </citation>
    <scope>NUCLEOTIDE SEQUENCE</scope>
</reference>
<dbReference type="InterPro" id="IPR006657">
    <property type="entry name" value="MoPterin_dinucl-bd_dom"/>
</dbReference>
<dbReference type="PANTHER" id="PTHR43742">
    <property type="entry name" value="TRIMETHYLAMINE-N-OXIDE REDUCTASE"/>
    <property type="match status" value="1"/>
</dbReference>
<proteinExistence type="inferred from homology"/>
<dbReference type="Pfam" id="PF01568">
    <property type="entry name" value="Molydop_binding"/>
    <property type="match status" value="1"/>
</dbReference>
<dbReference type="EMBL" id="LAZR01003622">
    <property type="protein sequence ID" value="KKN16338.1"/>
    <property type="molecule type" value="Genomic_DNA"/>
</dbReference>